<dbReference type="GO" id="GO:0006665">
    <property type="term" value="P:sphingolipid metabolic process"/>
    <property type="evidence" value="ECO:0007669"/>
    <property type="project" value="UniProtKB-UniRule"/>
</dbReference>
<organism evidence="11">
    <name type="scientific">Salvia splendens</name>
    <name type="common">Scarlet sage</name>
    <dbReference type="NCBI Taxonomy" id="180675"/>
    <lineage>
        <taxon>Eukaryota</taxon>
        <taxon>Viridiplantae</taxon>
        <taxon>Streptophyta</taxon>
        <taxon>Embryophyta</taxon>
        <taxon>Tracheophyta</taxon>
        <taxon>Spermatophyta</taxon>
        <taxon>Magnoliopsida</taxon>
        <taxon>eudicotyledons</taxon>
        <taxon>Gunneridae</taxon>
        <taxon>Pentapetalae</taxon>
        <taxon>asterids</taxon>
        <taxon>lamiids</taxon>
        <taxon>Lamiales</taxon>
        <taxon>Lamiaceae</taxon>
        <taxon>Nepetoideae</taxon>
        <taxon>Mentheae</taxon>
        <taxon>Salviinae</taxon>
        <taxon>Salvia</taxon>
        <taxon>Salvia subgen. Calosphace</taxon>
        <taxon>core Calosphace</taxon>
    </lineage>
</organism>
<comment type="subcellular location">
    <subcellularLocation>
        <location evidence="1 10">Endoplasmic reticulum membrane</location>
        <topology evidence="1 10">Multi-pass membrane protein</topology>
    </subcellularLocation>
</comment>
<comment type="function">
    <text evidence="10">Regulates also the sphingolipid metabolism.</text>
</comment>
<evidence type="ECO:0000256" key="8">
    <source>
        <dbReference type="ARBA" id="ARBA00023098"/>
    </source>
</evidence>
<dbReference type="GO" id="GO:0005789">
    <property type="term" value="C:endoplasmic reticulum membrane"/>
    <property type="evidence" value="ECO:0007669"/>
    <property type="project" value="UniProtKB-SubCell"/>
</dbReference>
<dbReference type="PANTHER" id="PTHR14467">
    <property type="entry name" value="ARV1"/>
    <property type="match status" value="1"/>
</dbReference>
<evidence type="ECO:0000256" key="5">
    <source>
        <dbReference type="ARBA" id="ARBA00022824"/>
    </source>
</evidence>
<evidence type="ECO:0000256" key="3">
    <source>
        <dbReference type="ARBA" id="ARBA00022448"/>
    </source>
</evidence>
<gene>
    <name evidence="11" type="ORF">SASPL_104825</name>
</gene>
<keyword evidence="7 10" id="KW-0445">Lipid transport</keyword>
<dbReference type="Proteomes" id="UP000298416">
    <property type="component" value="Unassembled WGS sequence"/>
</dbReference>
<feature type="transmembrane region" description="Helical" evidence="10">
    <location>
        <begin position="174"/>
        <end position="194"/>
    </location>
</feature>
<evidence type="ECO:0000256" key="1">
    <source>
        <dbReference type="ARBA" id="ARBA00004477"/>
    </source>
</evidence>
<evidence type="ECO:0000256" key="7">
    <source>
        <dbReference type="ARBA" id="ARBA00023055"/>
    </source>
</evidence>
<protein>
    <recommendedName>
        <fullName evidence="10">Protein ARV</fullName>
    </recommendedName>
</protein>
<evidence type="ECO:0000256" key="6">
    <source>
        <dbReference type="ARBA" id="ARBA00022989"/>
    </source>
</evidence>
<evidence type="ECO:0000313" key="11">
    <source>
        <dbReference type="EMBL" id="KAG6433217.1"/>
    </source>
</evidence>
<keyword evidence="5 10" id="KW-0256">Endoplasmic reticulum</keyword>
<accession>A0A8X9A823</accession>
<reference evidence="11" key="1">
    <citation type="submission" date="2018-01" db="EMBL/GenBank/DDBJ databases">
        <authorList>
            <person name="Mao J.F."/>
        </authorList>
    </citation>
    <scope>NUCLEOTIDE SEQUENCE</scope>
    <source>
        <strain evidence="11">Huo1</strain>
        <tissue evidence="11">Leaf</tissue>
    </source>
</reference>
<keyword evidence="6 10" id="KW-1133">Transmembrane helix</keyword>
<dbReference type="EMBL" id="PNBA02000002">
    <property type="protein sequence ID" value="KAG6433217.1"/>
    <property type="molecule type" value="Genomic_DNA"/>
</dbReference>
<dbReference type="GO" id="GO:0005794">
    <property type="term" value="C:Golgi apparatus"/>
    <property type="evidence" value="ECO:0007669"/>
    <property type="project" value="TreeGrafter"/>
</dbReference>
<evidence type="ECO:0000256" key="4">
    <source>
        <dbReference type="ARBA" id="ARBA00022692"/>
    </source>
</evidence>
<comment type="similarity">
    <text evidence="2 10">Belongs to the ARV1 family.</text>
</comment>
<keyword evidence="4 10" id="KW-0812">Transmembrane</keyword>
<evidence type="ECO:0000313" key="12">
    <source>
        <dbReference type="Proteomes" id="UP000298416"/>
    </source>
</evidence>
<keyword evidence="12" id="KW-1185">Reference proteome</keyword>
<keyword evidence="8 10" id="KW-0443">Lipid metabolism</keyword>
<comment type="caution">
    <text evidence="10">Lacks conserved residue(s) required for the propagation of feature annotation.</text>
</comment>
<dbReference type="Pfam" id="PF04161">
    <property type="entry name" value="Arv1"/>
    <property type="match status" value="1"/>
</dbReference>
<reference evidence="11" key="2">
    <citation type="submission" date="2020-08" db="EMBL/GenBank/DDBJ databases">
        <title>Plant Genome Project.</title>
        <authorList>
            <person name="Zhang R.-G."/>
        </authorList>
    </citation>
    <scope>NUCLEOTIDE SEQUENCE</scope>
    <source>
        <strain evidence="11">Huo1</strain>
        <tissue evidence="11">Leaf</tissue>
    </source>
</reference>
<comment type="function">
    <text evidence="10">Mediator of sterol homeostasis involved in sterol uptake, trafficking and distribution into membranes.</text>
</comment>
<evidence type="ECO:0000256" key="2">
    <source>
        <dbReference type="ARBA" id="ARBA00009187"/>
    </source>
</evidence>
<sequence length="279" mass="31517">MASRVTTSEEERTTTDFRCVRCGFPVKTLYIQYSPGNIRLVKCGNCKAVADGYIECEVMILILDLILHKPKAYRHVFYNMFSKETVNFESLLWKLVLVYGMLDISALDKMWVLSTNEKEYTMPANIDFTLYFVGGCSQMLTGVMWKHMLFVVVVSSYFKLFVLAMMVWEFPSSVIVIIDVFVLSSNTVALKGGIHRHYRLFANSLIYLEIMPVSEMIMPLFHQSEQSVRSAKLIDRNGMASTMKSSSSLVFPSINFPSLSLSCAAVLVDPGLKPVACVL</sequence>
<keyword evidence="3 10" id="KW-0813">Transport</keyword>
<dbReference type="GO" id="GO:0016125">
    <property type="term" value="P:sterol metabolic process"/>
    <property type="evidence" value="ECO:0007669"/>
    <property type="project" value="UniProtKB-UniRule"/>
</dbReference>
<keyword evidence="10" id="KW-0746">Sphingolipid metabolism</keyword>
<dbReference type="InterPro" id="IPR007290">
    <property type="entry name" value="Arv1"/>
</dbReference>
<proteinExistence type="inferred from homology"/>
<name>A0A8X9A823_SALSN</name>
<dbReference type="PANTHER" id="PTHR14467:SF0">
    <property type="entry name" value="PROTEIN ARV1"/>
    <property type="match status" value="1"/>
</dbReference>
<evidence type="ECO:0000256" key="9">
    <source>
        <dbReference type="ARBA" id="ARBA00023136"/>
    </source>
</evidence>
<dbReference type="GO" id="GO:0097036">
    <property type="term" value="P:regulation of plasma membrane sterol distribution"/>
    <property type="evidence" value="ECO:0007669"/>
    <property type="project" value="UniProtKB-UniRule"/>
</dbReference>
<keyword evidence="9 10" id="KW-0472">Membrane</keyword>
<dbReference type="GO" id="GO:0032366">
    <property type="term" value="P:intracellular sterol transport"/>
    <property type="evidence" value="ECO:0007669"/>
    <property type="project" value="UniProtKB-UniRule"/>
</dbReference>
<feature type="transmembrane region" description="Helical" evidence="10">
    <location>
        <begin position="148"/>
        <end position="168"/>
    </location>
</feature>
<dbReference type="GO" id="GO:0032541">
    <property type="term" value="C:cortical endoplasmic reticulum"/>
    <property type="evidence" value="ECO:0007669"/>
    <property type="project" value="TreeGrafter"/>
</dbReference>
<comment type="caution">
    <text evidence="11">The sequence shown here is derived from an EMBL/GenBank/DDBJ whole genome shotgun (WGS) entry which is preliminary data.</text>
</comment>
<dbReference type="AlphaFoldDB" id="A0A8X9A823"/>
<evidence type="ECO:0000256" key="10">
    <source>
        <dbReference type="RuleBase" id="RU368065"/>
    </source>
</evidence>